<dbReference type="PROSITE" id="PS51257">
    <property type="entry name" value="PROKAR_LIPOPROTEIN"/>
    <property type="match status" value="1"/>
</dbReference>
<dbReference type="AlphaFoldDB" id="A0A7G9Z4Z3"/>
<dbReference type="EMBL" id="MT631610">
    <property type="protein sequence ID" value="QNO55327.1"/>
    <property type="molecule type" value="Genomic_DNA"/>
</dbReference>
<organism evidence="1">
    <name type="scientific">Candidatus Methanophaga sp. ANME-1 ERB7</name>
    <dbReference type="NCBI Taxonomy" id="2759913"/>
    <lineage>
        <taxon>Archaea</taxon>
        <taxon>Methanobacteriati</taxon>
        <taxon>Methanobacteriota</taxon>
        <taxon>Stenosarchaea group</taxon>
        <taxon>Methanomicrobia</taxon>
        <taxon>Candidatus Methanophagales</taxon>
        <taxon>Candidatus Methanophagaceae</taxon>
        <taxon>Candidatus Methanophaga</taxon>
    </lineage>
</organism>
<reference evidence="1" key="1">
    <citation type="submission" date="2020-06" db="EMBL/GenBank/DDBJ databases">
        <title>Unique genomic features of the anaerobic methanotrophic archaea.</title>
        <authorList>
            <person name="Chadwick G.L."/>
            <person name="Skennerton C.T."/>
            <person name="Laso-Perez R."/>
            <person name="Leu A.O."/>
            <person name="Speth D.R."/>
            <person name="Yu H."/>
            <person name="Morgan-Lang C."/>
            <person name="Hatzenpichler R."/>
            <person name="Goudeau D."/>
            <person name="Malmstrom R."/>
            <person name="Brazelton W.J."/>
            <person name="Woyke T."/>
            <person name="Hallam S.J."/>
            <person name="Tyson G.W."/>
            <person name="Wegener G."/>
            <person name="Boetius A."/>
            <person name="Orphan V."/>
        </authorList>
    </citation>
    <scope>NUCLEOTIDE SEQUENCE</scope>
</reference>
<protein>
    <submittedName>
        <fullName evidence="1">Uncharacterized protein</fullName>
    </submittedName>
</protein>
<accession>A0A7G9Z4Z3</accession>
<evidence type="ECO:0000313" key="1">
    <source>
        <dbReference type="EMBL" id="QNO55327.1"/>
    </source>
</evidence>
<name>A0A7G9Z4Z3_9EURY</name>
<sequence>MTAKGIWKGLSVILALCVILLVASPSSAGACPTGVNCSCSDDAAFGAALSAGMKISNEEAGMPAYTNVSEMLTYTRAEKIHSG</sequence>
<gene>
    <name evidence="1" type="ORF">BDIJAKCO_00001</name>
</gene>
<proteinExistence type="predicted"/>